<feature type="region of interest" description="Disordered" evidence="16">
    <location>
        <begin position="347"/>
        <end position="389"/>
    </location>
</feature>
<evidence type="ECO:0000259" key="17">
    <source>
        <dbReference type="PROSITE" id="PS50217"/>
    </source>
</evidence>
<keyword evidence="7" id="KW-1133">Transmembrane helix</keyword>
<keyword evidence="6" id="KW-0735">Signal-anchor</keyword>
<evidence type="ECO:0000256" key="9">
    <source>
        <dbReference type="ARBA" id="ARBA00023125"/>
    </source>
</evidence>
<keyword evidence="5" id="KW-0256">Endoplasmic reticulum</keyword>
<keyword evidence="18" id="KW-1185">Reference proteome</keyword>
<feature type="domain" description="BZIP" evidence="17">
    <location>
        <begin position="221"/>
        <end position="285"/>
    </location>
</feature>
<evidence type="ECO:0000313" key="18">
    <source>
        <dbReference type="Proteomes" id="UP000189705"/>
    </source>
</evidence>
<gene>
    <name evidence="19" type="primary">CREB3L4</name>
</gene>
<evidence type="ECO:0000256" key="5">
    <source>
        <dbReference type="ARBA" id="ARBA00022824"/>
    </source>
</evidence>
<evidence type="ECO:0000256" key="11">
    <source>
        <dbReference type="ARBA" id="ARBA00023159"/>
    </source>
</evidence>
<dbReference type="SUPFAM" id="SSF57959">
    <property type="entry name" value="Leucine zipper domain"/>
    <property type="match status" value="1"/>
</dbReference>
<proteinExistence type="inferred from homology"/>
<evidence type="ECO:0000256" key="16">
    <source>
        <dbReference type="SAM" id="MobiDB-lite"/>
    </source>
</evidence>
<dbReference type="CTD" id="148327"/>
<evidence type="ECO:0000256" key="15">
    <source>
        <dbReference type="SAM" id="Coils"/>
    </source>
</evidence>
<keyword evidence="10" id="KW-0472">Membrane</keyword>
<dbReference type="InterPro" id="IPR046347">
    <property type="entry name" value="bZIP_sf"/>
</dbReference>
<dbReference type="InParanoid" id="A0A1U8DES5"/>
<dbReference type="GeneID" id="102380509"/>
<dbReference type="KEGG" id="asn:102380509"/>
<keyword evidence="12" id="KW-0804">Transcription</keyword>
<evidence type="ECO:0000256" key="8">
    <source>
        <dbReference type="ARBA" id="ARBA00023015"/>
    </source>
</evidence>
<dbReference type="Gene3D" id="1.20.5.170">
    <property type="match status" value="1"/>
</dbReference>
<keyword evidence="14" id="KW-0539">Nucleus</keyword>
<feature type="coiled-coil region" evidence="15">
    <location>
        <begin position="254"/>
        <end position="295"/>
    </location>
</feature>
<dbReference type="SMART" id="SM00338">
    <property type="entry name" value="BRLZ"/>
    <property type="match status" value="1"/>
</dbReference>
<dbReference type="RefSeq" id="XP_014378821.2">
    <property type="nucleotide sequence ID" value="XM_014523335.2"/>
</dbReference>
<keyword evidence="13" id="KW-0325">Glycoprotein</keyword>
<keyword evidence="11" id="KW-0010">Activator</keyword>
<evidence type="ECO:0000256" key="7">
    <source>
        <dbReference type="ARBA" id="ARBA00022989"/>
    </source>
</evidence>
<feature type="region of interest" description="Disordered" evidence="16">
    <location>
        <begin position="78"/>
        <end position="108"/>
    </location>
</feature>
<dbReference type="CDD" id="cd14689">
    <property type="entry name" value="bZIP_CREB3"/>
    <property type="match status" value="1"/>
</dbReference>
<dbReference type="InterPro" id="IPR004827">
    <property type="entry name" value="bZIP"/>
</dbReference>
<dbReference type="eggNOG" id="KOG0709">
    <property type="taxonomic scope" value="Eukaryota"/>
</dbReference>
<dbReference type="GO" id="GO:0000978">
    <property type="term" value="F:RNA polymerase II cis-regulatory region sequence-specific DNA binding"/>
    <property type="evidence" value="ECO:0007669"/>
    <property type="project" value="TreeGrafter"/>
</dbReference>
<dbReference type="STRING" id="38654.A0A1U8DES5"/>
<dbReference type="SUPFAM" id="SSF47454">
    <property type="entry name" value="A DNA-binding domain in eukaryotic transcription factors"/>
    <property type="match status" value="1"/>
</dbReference>
<organism evidence="18 19">
    <name type="scientific">Alligator sinensis</name>
    <name type="common">Chinese alligator</name>
    <dbReference type="NCBI Taxonomy" id="38654"/>
    <lineage>
        <taxon>Eukaryota</taxon>
        <taxon>Metazoa</taxon>
        <taxon>Chordata</taxon>
        <taxon>Craniata</taxon>
        <taxon>Vertebrata</taxon>
        <taxon>Euteleostomi</taxon>
        <taxon>Archelosauria</taxon>
        <taxon>Archosauria</taxon>
        <taxon>Crocodylia</taxon>
        <taxon>Alligatoridae</taxon>
        <taxon>Alligatorinae</taxon>
        <taxon>Alligator</taxon>
    </lineage>
</organism>
<evidence type="ECO:0000256" key="10">
    <source>
        <dbReference type="ARBA" id="ARBA00023136"/>
    </source>
</evidence>
<evidence type="ECO:0000313" key="19">
    <source>
        <dbReference type="RefSeq" id="XP_014378821.2"/>
    </source>
</evidence>
<dbReference type="GO" id="GO:0005634">
    <property type="term" value="C:nucleus"/>
    <property type="evidence" value="ECO:0007669"/>
    <property type="project" value="TreeGrafter"/>
</dbReference>
<dbReference type="Pfam" id="PF00170">
    <property type="entry name" value="bZIP_1"/>
    <property type="match status" value="1"/>
</dbReference>
<name>A0A1U8DES5_ALLSI</name>
<accession>A0A1U8DES5</accession>
<comment type="subcellular location">
    <subcellularLocation>
        <location evidence="1">Endoplasmic reticulum membrane</location>
        <topology evidence="1">Single-pass type II membrane protein</topology>
    </subcellularLocation>
</comment>
<dbReference type="GO" id="GO:0005789">
    <property type="term" value="C:endoplasmic reticulum membrane"/>
    <property type="evidence" value="ECO:0007669"/>
    <property type="project" value="UniProtKB-SubCell"/>
</dbReference>
<evidence type="ECO:0000256" key="12">
    <source>
        <dbReference type="ARBA" id="ARBA00023163"/>
    </source>
</evidence>
<dbReference type="PANTHER" id="PTHR45996:SF2">
    <property type="entry name" value="CYCLIC AMP-RESPONSIVE ELEMENT-BINDING PROTEIN 3-LIKE PROTEIN 4"/>
    <property type="match status" value="1"/>
</dbReference>
<dbReference type="InterPro" id="IPR051381">
    <property type="entry name" value="CREB_ATF_subfamily"/>
</dbReference>
<keyword evidence="4" id="KW-0812">Transmembrane</keyword>
<evidence type="ECO:0000256" key="4">
    <source>
        <dbReference type="ARBA" id="ARBA00022692"/>
    </source>
</evidence>
<dbReference type="GO" id="GO:0000981">
    <property type="term" value="F:DNA-binding transcription factor activity, RNA polymerase II-specific"/>
    <property type="evidence" value="ECO:0007669"/>
    <property type="project" value="TreeGrafter"/>
</dbReference>
<sequence length="418" mass="44581">MEAGSPALLDTLFEQGELYPGAMLPSPAPFPALDPGPRGSEKALGEWAAKGDQGLNKSEPEDVLGLLINPNAVYHAGSALGSPGSDSGISDEPPAGSPPHAMAHQPQGPPAAVYQVVCDIGELKSEPLHTSIISIQLDDWSSPMLIPDTCVVEELPPMHTLDSAGPGAVPGLGSTRDMQVPEVLQLQFPDLLLTEEERQLLTQEGVSLPSGLPLTKAEERILKKVRRKIRNKQSAQDSRRRKKEYIDGLEGSRAAACSAQNKELRKKVQELERHNGALLSQLQKLQALIKQTSNKAAQTSTCILILLFSLGLIAFPSYSLFHSGRQAGEAYKPRGVISRNILAQADHSAPVEEAPEPPRREQPALEGATGNPGLGQEVSNISDTAPPADPRAQAWLQQAVPAGLPQGQAAKLLHANEM</sequence>
<dbReference type="PROSITE" id="PS50217">
    <property type="entry name" value="BZIP"/>
    <property type="match status" value="1"/>
</dbReference>
<dbReference type="InterPro" id="IPR008917">
    <property type="entry name" value="TF_DNA-bd_sf"/>
</dbReference>
<evidence type="ECO:0000256" key="2">
    <source>
        <dbReference type="ARBA" id="ARBA00009050"/>
    </source>
</evidence>
<dbReference type="FunFam" id="1.20.5.170:FF:000042">
    <property type="entry name" value="Cyclic AMP-responsive element-binding protein 3-like protein 3"/>
    <property type="match status" value="1"/>
</dbReference>
<reference evidence="19" key="1">
    <citation type="submission" date="2025-08" db="UniProtKB">
        <authorList>
            <consortium name="RefSeq"/>
        </authorList>
    </citation>
    <scope>IDENTIFICATION</scope>
</reference>
<evidence type="ECO:0000256" key="13">
    <source>
        <dbReference type="ARBA" id="ARBA00023180"/>
    </source>
</evidence>
<feature type="region of interest" description="Disordered" evidence="16">
    <location>
        <begin position="23"/>
        <end position="43"/>
    </location>
</feature>
<keyword evidence="9" id="KW-0238">DNA-binding</keyword>
<keyword evidence="8" id="KW-0805">Transcription regulation</keyword>
<keyword evidence="15" id="KW-0175">Coiled coil</keyword>
<dbReference type="PANTHER" id="PTHR45996">
    <property type="entry name" value="AGAP001464-PB"/>
    <property type="match status" value="1"/>
</dbReference>
<evidence type="ECO:0000256" key="14">
    <source>
        <dbReference type="ARBA" id="ARBA00023242"/>
    </source>
</evidence>
<evidence type="ECO:0000256" key="3">
    <source>
        <dbReference type="ARBA" id="ARBA00013878"/>
    </source>
</evidence>
<dbReference type="AlphaFoldDB" id="A0A1U8DES5"/>
<comment type="similarity">
    <text evidence="2">Belongs to the bZIP family. ATF subfamily.</text>
</comment>
<evidence type="ECO:0000256" key="6">
    <source>
        <dbReference type="ARBA" id="ARBA00022968"/>
    </source>
</evidence>
<dbReference type="Proteomes" id="UP000189705">
    <property type="component" value="Unplaced"/>
</dbReference>
<protein>
    <recommendedName>
        <fullName evidence="3">Cyclic AMP-responsive element-binding protein 3-like protein 4</fullName>
    </recommendedName>
</protein>
<evidence type="ECO:0000256" key="1">
    <source>
        <dbReference type="ARBA" id="ARBA00004648"/>
    </source>
</evidence>